<proteinExistence type="predicted"/>
<dbReference type="Proteomes" id="UP000291084">
    <property type="component" value="Chromosome 11"/>
</dbReference>
<dbReference type="AlphaFoldDB" id="A0A0S3T957"/>
<keyword evidence="2" id="KW-1185">Reference proteome</keyword>
<organism evidence="1 2">
    <name type="scientific">Vigna angularis var. angularis</name>
    <dbReference type="NCBI Taxonomy" id="157739"/>
    <lineage>
        <taxon>Eukaryota</taxon>
        <taxon>Viridiplantae</taxon>
        <taxon>Streptophyta</taxon>
        <taxon>Embryophyta</taxon>
        <taxon>Tracheophyta</taxon>
        <taxon>Spermatophyta</taxon>
        <taxon>Magnoliopsida</taxon>
        <taxon>eudicotyledons</taxon>
        <taxon>Gunneridae</taxon>
        <taxon>Pentapetalae</taxon>
        <taxon>rosids</taxon>
        <taxon>fabids</taxon>
        <taxon>Fabales</taxon>
        <taxon>Fabaceae</taxon>
        <taxon>Papilionoideae</taxon>
        <taxon>50 kb inversion clade</taxon>
        <taxon>NPAAA clade</taxon>
        <taxon>indigoferoid/millettioid clade</taxon>
        <taxon>Phaseoleae</taxon>
        <taxon>Vigna</taxon>
    </lineage>
</organism>
<evidence type="ECO:0000313" key="1">
    <source>
        <dbReference type="EMBL" id="BAU01492.1"/>
    </source>
</evidence>
<reference evidence="1 2" key="1">
    <citation type="journal article" date="2015" name="Sci. Rep.">
        <title>The power of single molecule real-time sequencing technology in the de novo assembly of a eukaryotic genome.</title>
        <authorList>
            <person name="Sakai H."/>
            <person name="Naito K."/>
            <person name="Ogiso-Tanaka E."/>
            <person name="Takahashi Y."/>
            <person name="Iseki K."/>
            <person name="Muto C."/>
            <person name="Satou K."/>
            <person name="Teruya K."/>
            <person name="Shiroma A."/>
            <person name="Shimoji M."/>
            <person name="Hirano T."/>
            <person name="Itoh T."/>
            <person name="Kaga A."/>
            <person name="Tomooka N."/>
        </authorList>
    </citation>
    <scope>NUCLEOTIDE SEQUENCE [LARGE SCALE GENOMIC DNA]</scope>
    <source>
        <strain evidence="2">cv. Shumari</strain>
    </source>
</reference>
<evidence type="ECO:0000313" key="2">
    <source>
        <dbReference type="Proteomes" id="UP000291084"/>
    </source>
</evidence>
<protein>
    <submittedName>
        <fullName evidence="1">Uncharacterized protein</fullName>
    </submittedName>
</protein>
<sequence length="78" mass="8654">MFGTLLPISVAAIHLSEDVHHQQQIWDQVYQKTSCKAKAEGKKREREGRECVGEKRETAATVRATVTMTAGRSGGRRA</sequence>
<name>A0A0S3T957_PHAAN</name>
<accession>A0A0S3T957</accession>
<gene>
    <name evidence="1" type="primary">Vigan.11G073600</name>
    <name evidence="1" type="ORF">VIGAN_11073600</name>
</gene>
<dbReference type="EMBL" id="AP015044">
    <property type="protein sequence ID" value="BAU01492.1"/>
    <property type="molecule type" value="Genomic_DNA"/>
</dbReference>